<dbReference type="Pfam" id="PF11001">
    <property type="entry name" value="AFUB_07903_YDR124W_hel"/>
    <property type="match status" value="1"/>
</dbReference>
<gene>
    <name evidence="3" type="ORF">PPACK8108_LOCUS22618</name>
</gene>
<accession>A0AAV0BP28</accession>
<reference evidence="3" key="1">
    <citation type="submission" date="2022-06" db="EMBL/GenBank/DDBJ databases">
        <authorList>
            <consortium name="SYNGENTA / RWTH Aachen University"/>
        </authorList>
    </citation>
    <scope>NUCLEOTIDE SEQUENCE</scope>
</reference>
<dbReference type="PANTHER" id="PTHR36102">
    <property type="entry name" value="CHROMOSOME 10, WHOLE GENOME SHOTGUN SEQUENCE"/>
    <property type="match status" value="1"/>
</dbReference>
<name>A0AAV0BP28_PHAPC</name>
<sequence length="676" mass="75507">MPRIPTRTTPYDSPTRQHRHFKNKRDQILRSLGRSSYINGSQFAIAWISARGEAETYASPVLQNLLGPKEGEGPREGEVFLFGPEVLKKAKEVAKAQSNVESSEISLEIIKMPQLRSNSMTGSIPYISRKRKFNSSFLADERRTLEKVAADDFPNRTPPQNPEKLHPESAKRGKKSPLLSLREVGKITRQKTLNSNEEKSSLPKGKLNELLRNQNQELVCSTQETGSSDLKSSLRKVIEKRESDMKSQQQNSAHVVRRSSFVEEPPRVVRFTDPQSLYQFFSMKFGQLQQSTCKLVSKAWIKVIEPKKQTKFPYRSGNDGKPDWWPEGLRHREPDHLMKPERIELMVSVLGAGKVSVGKLELASAEIQAFIPAEKMAILDDIYKVAKEEERLRHTHESDSGWFYPFAVELGGTPSETSNTLQASASETKLSTKHQTSLEITSSSKSVFQDHLSMECLQKQNEELNSNGLTMDMSSCFSGNRNSFVTPVMESVMSAPPSSSLCAQASTAPWSNLIDGSRDTTSLEFSEKIGNNVFNLLENIPDYNQRSNAHAPYSNPLNKDISLCDPQGLEFEKNQLSQENWAHLSLQAIDSPIGWQCFQPENGQLMEENMMNYSHAFNEFSLGAEIICNSGQSDNTVVSAEDLAKSGGVHDSVEGSGFSLQNLVFPTSIDGTSISL</sequence>
<evidence type="ECO:0000313" key="3">
    <source>
        <dbReference type="EMBL" id="CAH7687781.1"/>
    </source>
</evidence>
<feature type="domain" description="Subtelomeric hrmA-associated cluster protein AFUB-079030/YDR124W-like helical bundle" evidence="2">
    <location>
        <begin position="272"/>
        <end position="387"/>
    </location>
</feature>
<protein>
    <recommendedName>
        <fullName evidence="2">Subtelomeric hrmA-associated cluster protein AFUB-079030/YDR124W-like helical bundle domain-containing protein</fullName>
    </recommendedName>
</protein>
<dbReference type="AlphaFoldDB" id="A0AAV0BP28"/>
<proteinExistence type="predicted"/>
<evidence type="ECO:0000256" key="1">
    <source>
        <dbReference type="SAM" id="MobiDB-lite"/>
    </source>
</evidence>
<organism evidence="3 4">
    <name type="scientific">Phakopsora pachyrhizi</name>
    <name type="common">Asian soybean rust disease fungus</name>
    <dbReference type="NCBI Taxonomy" id="170000"/>
    <lineage>
        <taxon>Eukaryota</taxon>
        <taxon>Fungi</taxon>
        <taxon>Dikarya</taxon>
        <taxon>Basidiomycota</taxon>
        <taxon>Pucciniomycotina</taxon>
        <taxon>Pucciniomycetes</taxon>
        <taxon>Pucciniales</taxon>
        <taxon>Phakopsoraceae</taxon>
        <taxon>Phakopsora</taxon>
    </lineage>
</organism>
<dbReference type="PANTHER" id="PTHR36102:SF1">
    <property type="entry name" value="YDR124W-LIKE HELICAL BUNDLE DOMAIN-CONTAINING PROTEIN"/>
    <property type="match status" value="1"/>
</dbReference>
<comment type="caution">
    <text evidence="3">The sequence shown here is derived from an EMBL/GenBank/DDBJ whole genome shotgun (WGS) entry which is preliminary data.</text>
</comment>
<dbReference type="InterPro" id="IPR021264">
    <property type="entry name" value="AFUB_079030/YDR124W-like"/>
</dbReference>
<keyword evidence="4" id="KW-1185">Reference proteome</keyword>
<feature type="compositionally biased region" description="Polar residues" evidence="1">
    <location>
        <begin position="1"/>
        <end position="14"/>
    </location>
</feature>
<evidence type="ECO:0000259" key="2">
    <source>
        <dbReference type="Pfam" id="PF11001"/>
    </source>
</evidence>
<feature type="compositionally biased region" description="Basic and acidic residues" evidence="1">
    <location>
        <begin position="196"/>
        <end position="206"/>
    </location>
</feature>
<dbReference type="InterPro" id="IPR047092">
    <property type="entry name" value="AFUB_07903/YDR124W-like_hel"/>
</dbReference>
<evidence type="ECO:0000313" key="4">
    <source>
        <dbReference type="Proteomes" id="UP001153365"/>
    </source>
</evidence>
<dbReference type="EMBL" id="CALTRL010005907">
    <property type="protein sequence ID" value="CAH7687781.1"/>
    <property type="molecule type" value="Genomic_DNA"/>
</dbReference>
<feature type="region of interest" description="Disordered" evidence="1">
    <location>
        <begin position="148"/>
        <end position="206"/>
    </location>
</feature>
<dbReference type="Proteomes" id="UP001153365">
    <property type="component" value="Unassembled WGS sequence"/>
</dbReference>
<feature type="region of interest" description="Disordered" evidence="1">
    <location>
        <begin position="1"/>
        <end position="21"/>
    </location>
</feature>